<feature type="domain" description="Pex N-terminal" evidence="17">
    <location>
        <begin position="23"/>
        <end position="299"/>
    </location>
</feature>
<keyword evidence="10" id="KW-0653">Protein transport</keyword>
<evidence type="ECO:0000259" key="17">
    <source>
        <dbReference type="Pfam" id="PF04757"/>
    </source>
</evidence>
<dbReference type="RefSeq" id="XP_005849598.1">
    <property type="nucleotide sequence ID" value="XM_005849536.1"/>
</dbReference>
<comment type="similarity">
    <text evidence="3 15">Belongs to the pex2/pex10/pex12 family.</text>
</comment>
<comment type="pathway">
    <text evidence="2">Protein modification; protein ubiquitination.</text>
</comment>
<evidence type="ECO:0000256" key="15">
    <source>
        <dbReference type="PIRNR" id="PIRNR038074"/>
    </source>
</evidence>
<evidence type="ECO:0000256" key="14">
    <source>
        <dbReference type="ARBA" id="ARBA00045862"/>
    </source>
</evidence>
<dbReference type="OMA" id="QHYLARC"/>
<dbReference type="GO" id="GO:0016558">
    <property type="term" value="P:protein import into peroxisome matrix"/>
    <property type="evidence" value="ECO:0007669"/>
    <property type="project" value="UniProtKB-UniRule"/>
</dbReference>
<evidence type="ECO:0000256" key="4">
    <source>
        <dbReference type="ARBA" id="ARBA00022448"/>
    </source>
</evidence>
<organism evidence="19">
    <name type="scientific">Chlorella variabilis</name>
    <name type="common">Green alga</name>
    <dbReference type="NCBI Taxonomy" id="554065"/>
    <lineage>
        <taxon>Eukaryota</taxon>
        <taxon>Viridiplantae</taxon>
        <taxon>Chlorophyta</taxon>
        <taxon>core chlorophytes</taxon>
        <taxon>Trebouxiophyceae</taxon>
        <taxon>Chlorellales</taxon>
        <taxon>Chlorellaceae</taxon>
        <taxon>Chlorella clade</taxon>
        <taxon>Chlorella</taxon>
    </lineage>
</organism>
<evidence type="ECO:0000256" key="12">
    <source>
        <dbReference type="ARBA" id="ARBA00023136"/>
    </source>
</evidence>
<evidence type="ECO:0000256" key="2">
    <source>
        <dbReference type="ARBA" id="ARBA00004906"/>
    </source>
</evidence>
<accession>E1Z9D1</accession>
<keyword evidence="7" id="KW-0863">Zinc-finger</keyword>
<evidence type="ECO:0000256" key="6">
    <source>
        <dbReference type="ARBA" id="ARBA00022723"/>
    </source>
</evidence>
<dbReference type="Gene3D" id="3.30.40.10">
    <property type="entry name" value="Zinc/RING finger domain, C3HC4 (zinc finger)"/>
    <property type="match status" value="1"/>
</dbReference>
<keyword evidence="6" id="KW-0479">Metal-binding</keyword>
<dbReference type="FunFam" id="3.30.40.10:FF:000357">
    <property type="entry name" value="Peroxisome biogenesis protein 12"/>
    <property type="match status" value="1"/>
</dbReference>
<evidence type="ECO:0000256" key="5">
    <source>
        <dbReference type="ARBA" id="ARBA00022692"/>
    </source>
</evidence>
<dbReference type="GO" id="GO:0004842">
    <property type="term" value="F:ubiquitin-protein transferase activity"/>
    <property type="evidence" value="ECO:0007669"/>
    <property type="project" value="TreeGrafter"/>
</dbReference>
<keyword evidence="19" id="KW-1185">Reference proteome</keyword>
<dbReference type="GO" id="GO:0005778">
    <property type="term" value="C:peroxisomal membrane"/>
    <property type="evidence" value="ECO:0007669"/>
    <property type="project" value="UniProtKB-SubCell"/>
</dbReference>
<dbReference type="InParanoid" id="E1Z9D1"/>
<keyword evidence="11" id="KW-1133">Transmembrane helix</keyword>
<reference evidence="18 19" key="1">
    <citation type="journal article" date="2010" name="Plant Cell">
        <title>The Chlorella variabilis NC64A genome reveals adaptation to photosymbiosis, coevolution with viruses, and cryptic sex.</title>
        <authorList>
            <person name="Blanc G."/>
            <person name="Duncan G."/>
            <person name="Agarkova I."/>
            <person name="Borodovsky M."/>
            <person name="Gurnon J."/>
            <person name="Kuo A."/>
            <person name="Lindquist E."/>
            <person name="Lucas S."/>
            <person name="Pangilinan J."/>
            <person name="Polle J."/>
            <person name="Salamov A."/>
            <person name="Terry A."/>
            <person name="Yamada T."/>
            <person name="Dunigan D.D."/>
            <person name="Grigoriev I.V."/>
            <person name="Claverie J.M."/>
            <person name="Van Etten J.L."/>
        </authorList>
    </citation>
    <scope>NUCLEOTIDE SEQUENCE [LARGE SCALE GENOMIC DNA]</scope>
    <source>
        <strain evidence="18 19">NC64A</strain>
    </source>
</reference>
<evidence type="ECO:0000256" key="13">
    <source>
        <dbReference type="ARBA" id="ARBA00023140"/>
    </source>
</evidence>
<evidence type="ECO:0000256" key="1">
    <source>
        <dbReference type="ARBA" id="ARBA00004585"/>
    </source>
</evidence>
<evidence type="ECO:0000256" key="3">
    <source>
        <dbReference type="ARBA" id="ARBA00008704"/>
    </source>
</evidence>
<keyword evidence="13 15" id="KW-0576">Peroxisome</keyword>
<evidence type="ECO:0000256" key="16">
    <source>
        <dbReference type="SAM" id="MobiDB-lite"/>
    </source>
</evidence>
<dbReference type="Pfam" id="PF04757">
    <property type="entry name" value="Pex2_Pex12"/>
    <property type="match status" value="1"/>
</dbReference>
<dbReference type="PANTHER" id="PTHR12888:SF0">
    <property type="entry name" value="PEROXISOME ASSEMBLY PROTEIN 12"/>
    <property type="match status" value="1"/>
</dbReference>
<evidence type="ECO:0000256" key="8">
    <source>
        <dbReference type="ARBA" id="ARBA00022786"/>
    </source>
</evidence>
<evidence type="ECO:0000313" key="19">
    <source>
        <dbReference type="Proteomes" id="UP000008141"/>
    </source>
</evidence>
<dbReference type="SUPFAM" id="SSF57850">
    <property type="entry name" value="RING/U-box"/>
    <property type="match status" value="1"/>
</dbReference>
<dbReference type="FunCoup" id="E1Z9D1">
    <property type="interactions" value="1814"/>
</dbReference>
<comment type="function">
    <text evidence="14">Component of a retrotranslocation channel required for peroxisome organization by mediating export of the PEX5 receptor from peroxisomes to the cytosol, thereby promoting PEX5 recycling. The retrotranslocation channel is composed of PEX2, PEX10 and PEX12; each subunit contributing transmembrane segments that coassemble into an open channel that specifically allows the passage of PEX5 through the peroxisomal membrane. PEX12 also regulates PEX5 recycling by activating the E3 ubiquitin-protein ligase activity of PEX10. When PEX5 recycling is compromised, PEX12 stimulates PEX10-mediated polyubiquitination of PEX5, leading to its subsequent degradation.</text>
</comment>
<protein>
    <recommendedName>
        <fullName evidence="15">Peroxisome biogenesis protein 12</fullName>
    </recommendedName>
    <alternativeName>
        <fullName evidence="15">Peroxin-12</fullName>
    </alternativeName>
</protein>
<dbReference type="KEGG" id="cvr:CHLNCDRAFT_48657"/>
<dbReference type="GO" id="GO:0006513">
    <property type="term" value="P:protein monoubiquitination"/>
    <property type="evidence" value="ECO:0007669"/>
    <property type="project" value="TreeGrafter"/>
</dbReference>
<feature type="region of interest" description="Disordered" evidence="16">
    <location>
        <begin position="134"/>
        <end position="166"/>
    </location>
</feature>
<proteinExistence type="inferred from homology"/>
<dbReference type="OrthoDB" id="107372at2759"/>
<dbReference type="EMBL" id="GL433839">
    <property type="protein sequence ID" value="EFN57496.1"/>
    <property type="molecule type" value="Genomic_DNA"/>
</dbReference>
<evidence type="ECO:0000256" key="11">
    <source>
        <dbReference type="ARBA" id="ARBA00022989"/>
    </source>
</evidence>
<dbReference type="GO" id="GO:1990429">
    <property type="term" value="C:peroxisomal importomer complex"/>
    <property type="evidence" value="ECO:0007669"/>
    <property type="project" value="TreeGrafter"/>
</dbReference>
<dbReference type="InterPro" id="IPR017375">
    <property type="entry name" value="PEX12"/>
</dbReference>
<dbReference type="PANTHER" id="PTHR12888">
    <property type="entry name" value="PEROXISOME ASSEMBLY PROTEIN 12 PEROXIN-12"/>
    <property type="match status" value="1"/>
</dbReference>
<evidence type="ECO:0000256" key="10">
    <source>
        <dbReference type="ARBA" id="ARBA00022927"/>
    </source>
</evidence>
<dbReference type="GO" id="GO:0008270">
    <property type="term" value="F:zinc ion binding"/>
    <property type="evidence" value="ECO:0007669"/>
    <property type="project" value="UniProtKB-KW"/>
</dbReference>
<dbReference type="STRING" id="554065.E1Z9D1"/>
<evidence type="ECO:0000313" key="18">
    <source>
        <dbReference type="EMBL" id="EFN57496.1"/>
    </source>
</evidence>
<keyword evidence="9" id="KW-0862">Zinc</keyword>
<keyword evidence="4" id="KW-0813">Transport</keyword>
<dbReference type="InterPro" id="IPR013083">
    <property type="entry name" value="Znf_RING/FYVE/PHD"/>
</dbReference>
<evidence type="ECO:0000256" key="7">
    <source>
        <dbReference type="ARBA" id="ARBA00022771"/>
    </source>
</evidence>
<dbReference type="PIRSF" id="PIRSF038074">
    <property type="entry name" value="Peroxisome_assembly_p12"/>
    <property type="match status" value="1"/>
</dbReference>
<dbReference type="InterPro" id="IPR006845">
    <property type="entry name" value="Pex_N"/>
</dbReference>
<name>E1Z9D1_CHLVA</name>
<sequence>MSFVALGGDAGVRPTFFELVAAEKLMPSLKAAVLYSLSVYAQRRPALHHLLDREDELFFLLSMALDRQALAANGGSFAEGLYGLRRAPASGSSGGSSRQPLTDSQRSMSLILLTLVPFLRSKLDSLHQRLQQQQQQQQLQGWRTQPPGTSAAPAAPGSSSSRQGPASPAWLQQLRWRALARRAFQLLYPWVVAGHEGARFAYQLLYLLGRTPYYSPGLHLLGLEVVRLTGQEAMQQDQERRRRRAERLSRLARPGGGPWLWRLLRQGWARAGHLAADHTRSTLILAVFAFKLLEWWYTSAEQRLGDPKALPPPPPPPALPAVGVAAGGVALPDDVALCPLCGRRRTNPAMLATSGYVFCYPCIHREVEERGRCPVTHAPAGLDHVRRLYQSA</sequence>
<dbReference type="GeneID" id="17357142"/>
<gene>
    <name evidence="18" type="ORF">CHLNCDRAFT_48657</name>
</gene>
<keyword evidence="12 15" id="KW-0472">Membrane</keyword>
<keyword evidence="5" id="KW-0812">Transmembrane</keyword>
<dbReference type="Proteomes" id="UP000008141">
    <property type="component" value="Unassembled WGS sequence"/>
</dbReference>
<evidence type="ECO:0000256" key="9">
    <source>
        <dbReference type="ARBA" id="ARBA00022833"/>
    </source>
</evidence>
<keyword evidence="8" id="KW-0833">Ubl conjugation pathway</keyword>
<comment type="subcellular location">
    <subcellularLocation>
        <location evidence="1">Peroxisome membrane</location>
        <topology evidence="1">Multi-pass membrane protein</topology>
    </subcellularLocation>
</comment>
<dbReference type="AlphaFoldDB" id="E1Z9D1"/>
<dbReference type="CDD" id="cd16451">
    <property type="entry name" value="mRING_PEX12"/>
    <property type="match status" value="1"/>
</dbReference>
<dbReference type="eggNOG" id="KOG0826">
    <property type="taxonomic scope" value="Eukaryota"/>
</dbReference>